<dbReference type="PROSITE" id="PS51257">
    <property type="entry name" value="PROKAR_LIPOPROTEIN"/>
    <property type="match status" value="1"/>
</dbReference>
<feature type="chain" id="PRO_5039133668" description="Aminotransferase yhxA" evidence="2">
    <location>
        <begin position="25"/>
        <end position="103"/>
    </location>
</feature>
<evidence type="ECO:0000313" key="3">
    <source>
        <dbReference type="EMBL" id="SCC32127.1"/>
    </source>
</evidence>
<dbReference type="AlphaFoldDB" id="A0A0V8H9G1"/>
<gene>
    <name evidence="3" type="ORF">GA0061094_3968</name>
</gene>
<organism evidence="3 4">
    <name type="scientific">[Bacillus] enclensis</name>
    <dbReference type="NCBI Taxonomy" id="1402860"/>
    <lineage>
        <taxon>Bacteria</taxon>
        <taxon>Bacillati</taxon>
        <taxon>Bacillota</taxon>
        <taxon>Bacilli</taxon>
        <taxon>Bacillales</taxon>
        <taxon>Bacillaceae</taxon>
        <taxon>Rossellomorea</taxon>
    </lineage>
</organism>
<evidence type="ECO:0000256" key="2">
    <source>
        <dbReference type="SAM" id="SignalP"/>
    </source>
</evidence>
<dbReference type="RefSeq" id="WP_032087110.1">
    <property type="nucleotide sequence ID" value="NZ_FMAU01000007.1"/>
</dbReference>
<evidence type="ECO:0008006" key="5">
    <source>
        <dbReference type="Google" id="ProtNLM"/>
    </source>
</evidence>
<reference evidence="4" key="1">
    <citation type="submission" date="2016-08" db="EMBL/GenBank/DDBJ databases">
        <authorList>
            <person name="Varghese N."/>
            <person name="Submissions Spin"/>
        </authorList>
    </citation>
    <scope>NUCLEOTIDE SEQUENCE [LARGE SCALE GENOMIC DNA]</scope>
    <source>
        <strain evidence="4">SGD-1123</strain>
    </source>
</reference>
<name>A0A0V8H9G1_9BACI</name>
<feature type="compositionally biased region" description="Gly residues" evidence="1">
    <location>
        <begin position="93"/>
        <end position="103"/>
    </location>
</feature>
<protein>
    <recommendedName>
        <fullName evidence="5">Aminotransferase yhxA</fullName>
    </recommendedName>
</protein>
<evidence type="ECO:0000313" key="4">
    <source>
        <dbReference type="Proteomes" id="UP000181997"/>
    </source>
</evidence>
<feature type="region of interest" description="Disordered" evidence="1">
    <location>
        <begin position="84"/>
        <end position="103"/>
    </location>
</feature>
<proteinExistence type="predicted"/>
<feature type="signal peptide" evidence="2">
    <location>
        <begin position="1"/>
        <end position="24"/>
    </location>
</feature>
<evidence type="ECO:0000256" key="1">
    <source>
        <dbReference type="SAM" id="MobiDB-lite"/>
    </source>
</evidence>
<keyword evidence="4" id="KW-1185">Reference proteome</keyword>
<keyword evidence="2" id="KW-0732">Signal</keyword>
<accession>A0A0V8H9G1</accession>
<sequence>MNKTKKLMAGVAASVMAISVTGCGNNQDLPPEPTDTDCDDWDWDDDSGTYYCDDSRSSHFGYFWFAGRMFKNKSSLRNYSGYKSYSKSYKSGIGSGSKGGFGG</sequence>
<dbReference type="Proteomes" id="UP000181997">
    <property type="component" value="Unassembled WGS sequence"/>
</dbReference>
<dbReference type="EMBL" id="FMAU01000007">
    <property type="protein sequence ID" value="SCC32127.1"/>
    <property type="molecule type" value="Genomic_DNA"/>
</dbReference>